<dbReference type="PANTHER" id="PTHR10744">
    <property type="entry name" value="40S RIBOSOMAL PROTEIN S11 FAMILY MEMBER"/>
    <property type="match status" value="1"/>
</dbReference>
<reference evidence="8 9" key="1">
    <citation type="journal article" date="2016" name="Nat. Commun.">
        <title>Thousands of microbial genomes shed light on interconnected biogeochemical processes in an aquifer system.</title>
        <authorList>
            <person name="Anantharaman K."/>
            <person name="Brown C.T."/>
            <person name="Hug L.A."/>
            <person name="Sharon I."/>
            <person name="Castelle C.J."/>
            <person name="Probst A.J."/>
            <person name="Thomas B.C."/>
            <person name="Singh A."/>
            <person name="Wilkins M.J."/>
            <person name="Karaoz U."/>
            <person name="Brodie E.L."/>
            <person name="Williams K.H."/>
            <person name="Hubbard S.S."/>
            <person name="Banfield J.F."/>
        </authorList>
    </citation>
    <scope>NUCLEOTIDE SEQUENCE [LARGE SCALE GENOMIC DNA]</scope>
</reference>
<evidence type="ECO:0000256" key="5">
    <source>
        <dbReference type="ARBA" id="ARBA00023274"/>
    </source>
</evidence>
<dbReference type="InterPro" id="IPR000266">
    <property type="entry name" value="Ribosomal_uS17"/>
</dbReference>
<accession>A0A1F4VRE1</accession>
<dbReference type="PANTHER" id="PTHR10744:SF1">
    <property type="entry name" value="SMALL RIBOSOMAL SUBUNIT PROTEIN US17M"/>
    <property type="match status" value="1"/>
</dbReference>
<keyword evidence="5 6" id="KW-0687">Ribonucleoprotein</keyword>
<dbReference type="GO" id="GO:0003735">
    <property type="term" value="F:structural constituent of ribosome"/>
    <property type="evidence" value="ECO:0007669"/>
    <property type="project" value="InterPro"/>
</dbReference>
<dbReference type="GO" id="GO:0006412">
    <property type="term" value="P:translation"/>
    <property type="evidence" value="ECO:0007669"/>
    <property type="project" value="UniProtKB-UniRule"/>
</dbReference>
<dbReference type="GO" id="GO:0019843">
    <property type="term" value="F:rRNA binding"/>
    <property type="evidence" value="ECO:0007669"/>
    <property type="project" value="UniProtKB-UniRule"/>
</dbReference>
<evidence type="ECO:0000256" key="7">
    <source>
        <dbReference type="RuleBase" id="RU003872"/>
    </source>
</evidence>
<keyword evidence="4 6" id="KW-0689">Ribosomal protein</keyword>
<dbReference type="EMBL" id="MEVK01000008">
    <property type="protein sequence ID" value="OGC59764.1"/>
    <property type="molecule type" value="Genomic_DNA"/>
</dbReference>
<evidence type="ECO:0000313" key="9">
    <source>
        <dbReference type="Proteomes" id="UP000178964"/>
    </source>
</evidence>
<dbReference type="SUPFAM" id="SSF50249">
    <property type="entry name" value="Nucleic acid-binding proteins"/>
    <property type="match status" value="1"/>
</dbReference>
<dbReference type="PROSITE" id="PS00056">
    <property type="entry name" value="RIBOSOMAL_S17"/>
    <property type="match status" value="1"/>
</dbReference>
<comment type="similarity">
    <text evidence="1 6 7">Belongs to the universal ribosomal protein uS17 family.</text>
</comment>
<evidence type="ECO:0000256" key="3">
    <source>
        <dbReference type="ARBA" id="ARBA00022884"/>
    </source>
</evidence>
<dbReference type="Proteomes" id="UP000178964">
    <property type="component" value="Unassembled WGS sequence"/>
</dbReference>
<keyword evidence="3 6" id="KW-0694">RNA-binding</keyword>
<gene>
    <name evidence="6" type="primary">rpsQ</name>
    <name evidence="8" type="ORF">A3A70_01150</name>
</gene>
<dbReference type="CDD" id="cd00364">
    <property type="entry name" value="Ribosomal_uS17"/>
    <property type="match status" value="1"/>
</dbReference>
<dbReference type="AlphaFoldDB" id="A0A1F4VRE1"/>
<comment type="caution">
    <text evidence="8">The sequence shown here is derived from an EMBL/GenBank/DDBJ whole genome shotgun (WGS) entry which is preliminary data.</text>
</comment>
<dbReference type="PRINTS" id="PR00973">
    <property type="entry name" value="RIBOSOMALS17"/>
</dbReference>
<organism evidence="8 9">
    <name type="scientific">candidate division WWE3 bacterium RIFCSPLOWO2_01_FULL_42_11</name>
    <dbReference type="NCBI Taxonomy" id="1802627"/>
    <lineage>
        <taxon>Bacteria</taxon>
        <taxon>Katanobacteria</taxon>
    </lineage>
</organism>
<evidence type="ECO:0000256" key="6">
    <source>
        <dbReference type="HAMAP-Rule" id="MF_01345"/>
    </source>
</evidence>
<evidence type="ECO:0000313" key="8">
    <source>
        <dbReference type="EMBL" id="OGC59764.1"/>
    </source>
</evidence>
<sequence length="78" mass="9043">MPKIMQGKIVSKKTAKSAVIVVERQIRHPIYHKLANRSKKYLVDDKLDAKIGDLVLISETRPLSRRKRFEITEIVTDK</sequence>
<comment type="subunit">
    <text evidence="6">Part of the 30S ribosomal subunit.</text>
</comment>
<dbReference type="NCBIfam" id="NF004123">
    <property type="entry name" value="PRK05610.1"/>
    <property type="match status" value="1"/>
</dbReference>
<dbReference type="GO" id="GO:0022627">
    <property type="term" value="C:cytosolic small ribosomal subunit"/>
    <property type="evidence" value="ECO:0007669"/>
    <property type="project" value="TreeGrafter"/>
</dbReference>
<dbReference type="InterPro" id="IPR012340">
    <property type="entry name" value="NA-bd_OB-fold"/>
</dbReference>
<evidence type="ECO:0000256" key="4">
    <source>
        <dbReference type="ARBA" id="ARBA00022980"/>
    </source>
</evidence>
<proteinExistence type="inferred from homology"/>
<evidence type="ECO:0000256" key="2">
    <source>
        <dbReference type="ARBA" id="ARBA00022730"/>
    </source>
</evidence>
<comment type="function">
    <text evidence="6">One of the primary rRNA binding proteins, it binds specifically to the 5'-end of 16S ribosomal RNA.</text>
</comment>
<dbReference type="HAMAP" id="MF_01345_B">
    <property type="entry name" value="Ribosomal_uS17_B"/>
    <property type="match status" value="1"/>
</dbReference>
<dbReference type="Gene3D" id="2.40.50.140">
    <property type="entry name" value="Nucleic acid-binding proteins"/>
    <property type="match status" value="1"/>
</dbReference>
<dbReference type="InterPro" id="IPR019979">
    <property type="entry name" value="Ribosomal_uS17_CS"/>
</dbReference>
<dbReference type="Pfam" id="PF00366">
    <property type="entry name" value="Ribosomal_S17"/>
    <property type="match status" value="1"/>
</dbReference>
<evidence type="ECO:0000256" key="1">
    <source>
        <dbReference type="ARBA" id="ARBA00010254"/>
    </source>
</evidence>
<protein>
    <recommendedName>
        <fullName evidence="6">Small ribosomal subunit protein uS17</fullName>
    </recommendedName>
</protein>
<name>A0A1F4VRE1_UNCKA</name>
<keyword evidence="2 6" id="KW-0699">rRNA-binding</keyword>
<dbReference type="STRING" id="1802627.A3A70_01150"/>
<dbReference type="InterPro" id="IPR019984">
    <property type="entry name" value="Ribosomal_uS17_bact/chlr"/>
</dbReference>